<evidence type="ECO:0000259" key="1">
    <source>
        <dbReference type="Pfam" id="PF02498"/>
    </source>
</evidence>
<dbReference type="AlphaFoldDB" id="A0AAW9RZV8"/>
<organism evidence="2 3">
    <name type="scientific">Rapidithrix thailandica</name>
    <dbReference type="NCBI Taxonomy" id="413964"/>
    <lineage>
        <taxon>Bacteria</taxon>
        <taxon>Pseudomonadati</taxon>
        <taxon>Bacteroidota</taxon>
        <taxon>Cytophagia</taxon>
        <taxon>Cytophagales</taxon>
        <taxon>Flammeovirgaceae</taxon>
        <taxon>Rapidithrix</taxon>
    </lineage>
</organism>
<dbReference type="Proteomes" id="UP001403385">
    <property type="component" value="Unassembled WGS sequence"/>
</dbReference>
<feature type="domain" description="Bro-N" evidence="1">
    <location>
        <begin position="20"/>
        <end position="105"/>
    </location>
</feature>
<dbReference type="NCBIfam" id="NF008573">
    <property type="entry name" value="PRK11525.1"/>
    <property type="match status" value="1"/>
</dbReference>
<proteinExistence type="predicted"/>
<dbReference type="RefSeq" id="WP_346823219.1">
    <property type="nucleotide sequence ID" value="NZ_JBDKWZ010000014.1"/>
</dbReference>
<accession>A0AAW9RZV8</accession>
<keyword evidence="3" id="KW-1185">Reference proteome</keyword>
<gene>
    <name evidence="2" type="primary">dinD</name>
    <name evidence="2" type="ORF">AAG747_21135</name>
</gene>
<comment type="caution">
    <text evidence="2">The sequence shown here is derived from an EMBL/GenBank/DDBJ whole genome shotgun (WGS) entry which is preliminary data.</text>
</comment>
<sequence length="286" mass="33201">MNTQKINQMREAFETVAQHHNNVEFWLARDLQSLLGYTKWDKFTNVLEKAQTACENSGEGKDDHFLRVGRMVEIGSGGEREVDDYMLTRYACYLTAQNADSRKETVAFAQSYFALQTRKQELIEERLKLNERLKARKKLTQVEKELSKNIYERGVDHIGFARIRSLGDKALFGGFSTDQMKQKMQIPKNRPLADFLPEITITAKSLATQVTNFNVKQKDLQGEENIAKEHISSNQDLRDYLIKQGIRPEELPPEEDIKKLERRIKTADKKLLKNGKKWNEEDSEEN</sequence>
<dbReference type="InterPro" id="IPR003497">
    <property type="entry name" value="BRO_N_domain"/>
</dbReference>
<name>A0AAW9RZV8_9BACT</name>
<dbReference type="Pfam" id="PF02498">
    <property type="entry name" value="Bro-N"/>
    <property type="match status" value="1"/>
</dbReference>
<protein>
    <submittedName>
        <fullName evidence="2">DNA damage-inducible protein D</fullName>
    </submittedName>
</protein>
<dbReference type="EMBL" id="JBDKWZ010000014">
    <property type="protein sequence ID" value="MEN7550437.1"/>
    <property type="molecule type" value="Genomic_DNA"/>
</dbReference>
<reference evidence="2 3" key="1">
    <citation type="submission" date="2024-04" db="EMBL/GenBank/DDBJ databases">
        <title>Novel genus in family Flammeovirgaceae.</title>
        <authorList>
            <person name="Nguyen T.H."/>
            <person name="Vuong T.Q."/>
            <person name="Le H."/>
            <person name="Kim S.-G."/>
        </authorList>
    </citation>
    <scope>NUCLEOTIDE SEQUENCE [LARGE SCALE GENOMIC DNA]</scope>
    <source>
        <strain evidence="2 3">JCM 23209</strain>
    </source>
</reference>
<evidence type="ECO:0000313" key="2">
    <source>
        <dbReference type="EMBL" id="MEN7550437.1"/>
    </source>
</evidence>
<evidence type="ECO:0000313" key="3">
    <source>
        <dbReference type="Proteomes" id="UP001403385"/>
    </source>
</evidence>